<proteinExistence type="predicted"/>
<dbReference type="RefSeq" id="XP_025428787.1">
    <property type="nucleotide sequence ID" value="XM_025575576.1"/>
</dbReference>
<feature type="compositionally biased region" description="Polar residues" evidence="1">
    <location>
        <begin position="92"/>
        <end position="101"/>
    </location>
</feature>
<dbReference type="Proteomes" id="UP000248349">
    <property type="component" value="Unassembled WGS sequence"/>
</dbReference>
<organism evidence="2 3">
    <name type="scientific">Aspergillus saccharolyticus JOP 1030-1</name>
    <dbReference type="NCBI Taxonomy" id="1450539"/>
    <lineage>
        <taxon>Eukaryota</taxon>
        <taxon>Fungi</taxon>
        <taxon>Dikarya</taxon>
        <taxon>Ascomycota</taxon>
        <taxon>Pezizomycotina</taxon>
        <taxon>Eurotiomycetes</taxon>
        <taxon>Eurotiomycetidae</taxon>
        <taxon>Eurotiales</taxon>
        <taxon>Aspergillaceae</taxon>
        <taxon>Aspergillus</taxon>
        <taxon>Aspergillus subgen. Circumdati</taxon>
    </lineage>
</organism>
<dbReference type="EMBL" id="KZ821248">
    <property type="protein sequence ID" value="PYH42805.1"/>
    <property type="molecule type" value="Genomic_DNA"/>
</dbReference>
<evidence type="ECO:0000313" key="2">
    <source>
        <dbReference type="EMBL" id="PYH42805.1"/>
    </source>
</evidence>
<gene>
    <name evidence="2" type="ORF">BP01DRAFT_359036</name>
</gene>
<feature type="compositionally biased region" description="Basic and acidic residues" evidence="1">
    <location>
        <begin position="40"/>
        <end position="59"/>
    </location>
</feature>
<evidence type="ECO:0000313" key="3">
    <source>
        <dbReference type="Proteomes" id="UP000248349"/>
    </source>
</evidence>
<reference evidence="2 3" key="1">
    <citation type="submission" date="2016-12" db="EMBL/GenBank/DDBJ databases">
        <title>The genomes of Aspergillus section Nigri reveals drivers in fungal speciation.</title>
        <authorList>
            <consortium name="DOE Joint Genome Institute"/>
            <person name="Vesth T.C."/>
            <person name="Nybo J."/>
            <person name="Theobald S."/>
            <person name="Brandl J."/>
            <person name="Frisvad J.C."/>
            <person name="Nielsen K.F."/>
            <person name="Lyhne E.K."/>
            <person name="Kogle M.E."/>
            <person name="Kuo A."/>
            <person name="Riley R."/>
            <person name="Clum A."/>
            <person name="Nolan M."/>
            <person name="Lipzen A."/>
            <person name="Salamov A."/>
            <person name="Henrissat B."/>
            <person name="Wiebenga A."/>
            <person name="De Vries R.P."/>
            <person name="Grigoriev I.V."/>
            <person name="Mortensen U.H."/>
            <person name="Andersen M.R."/>
            <person name="Baker S.E."/>
        </authorList>
    </citation>
    <scope>NUCLEOTIDE SEQUENCE [LARGE SCALE GENOMIC DNA]</scope>
    <source>
        <strain evidence="2 3">JOP 1030-1</strain>
    </source>
</reference>
<dbReference type="GeneID" id="37076804"/>
<dbReference type="AlphaFoldDB" id="A0A318Z696"/>
<protein>
    <submittedName>
        <fullName evidence="2">Uncharacterized protein</fullName>
    </submittedName>
</protein>
<keyword evidence="3" id="KW-1185">Reference proteome</keyword>
<sequence length="101" mass="11821">MEHKTLDRRLAVDGWWLASACTDGTGCMYVCAVPNKKRERKQERKKEREERKNERRESQRAGMMQIESNQTHPIDRSITYPIECRGEKRESNNTSIPNATP</sequence>
<name>A0A318Z696_9EURO</name>
<feature type="region of interest" description="Disordered" evidence="1">
    <location>
        <begin position="33"/>
        <end position="101"/>
    </location>
</feature>
<evidence type="ECO:0000256" key="1">
    <source>
        <dbReference type="SAM" id="MobiDB-lite"/>
    </source>
</evidence>
<accession>A0A318Z696</accession>